<dbReference type="InterPro" id="IPR000845">
    <property type="entry name" value="Nucleoside_phosphorylase_d"/>
</dbReference>
<name>A0A0K1PZZ7_9BACT</name>
<dbReference type="PROSITE" id="PS51257">
    <property type="entry name" value="PROKAR_LIPOPROTEIN"/>
    <property type="match status" value="1"/>
</dbReference>
<organism evidence="2 3">
    <name type="scientific">Labilithrix luteola</name>
    <dbReference type="NCBI Taxonomy" id="1391654"/>
    <lineage>
        <taxon>Bacteria</taxon>
        <taxon>Pseudomonadati</taxon>
        <taxon>Myxococcota</taxon>
        <taxon>Polyangia</taxon>
        <taxon>Polyangiales</taxon>
        <taxon>Labilitrichaceae</taxon>
        <taxon>Labilithrix</taxon>
    </lineage>
</organism>
<sequence>MKMAIRAVVWFAVLTLLLIGCGASTSPRVATTNESLKAVVIVSANAEWNVVKAVYPDVRMTATPWGEYFERNVEVHGHPTPIVFFHGGWGKVAAAGSAQYAIDRWHPRYVINLGTCGGFEGEIEKHAVVLADRTVIYDIKEAMGDSAQAIADYSVELDLSWLGGPLPPAVRKTLLVSGDRDLVPSELGDLASRFGAVAGDWESGAIAYACGRNKQRLLVLRGVSDLVSRHGGEAYANEAAFIDGTGIVMRRLLAELPSWLERCP</sequence>
<dbReference type="RefSeq" id="WP_146650393.1">
    <property type="nucleotide sequence ID" value="NZ_CP012333.1"/>
</dbReference>
<dbReference type="SUPFAM" id="SSF53167">
    <property type="entry name" value="Purine and uridine phosphorylases"/>
    <property type="match status" value="1"/>
</dbReference>
<dbReference type="EMBL" id="CP012333">
    <property type="protein sequence ID" value="AKU99110.1"/>
    <property type="molecule type" value="Genomic_DNA"/>
</dbReference>
<dbReference type="PANTHER" id="PTHR46832">
    <property type="entry name" value="5'-METHYLTHIOADENOSINE/S-ADENOSYLHOMOCYSTEINE NUCLEOSIDASE"/>
    <property type="match status" value="1"/>
</dbReference>
<evidence type="ECO:0000259" key="1">
    <source>
        <dbReference type="Pfam" id="PF01048"/>
    </source>
</evidence>
<dbReference type="Gene3D" id="3.40.50.1580">
    <property type="entry name" value="Nucleoside phosphorylase domain"/>
    <property type="match status" value="1"/>
</dbReference>
<gene>
    <name evidence="2" type="ORF">AKJ09_05774</name>
</gene>
<dbReference type="PANTHER" id="PTHR46832:SF1">
    <property type="entry name" value="5'-METHYLTHIOADENOSINE_S-ADENOSYLHOMOCYSTEINE NUCLEOSIDASE"/>
    <property type="match status" value="1"/>
</dbReference>
<proteinExistence type="predicted"/>
<keyword evidence="3" id="KW-1185">Reference proteome</keyword>
<dbReference type="GO" id="GO:0009116">
    <property type="term" value="P:nucleoside metabolic process"/>
    <property type="evidence" value="ECO:0007669"/>
    <property type="project" value="InterPro"/>
</dbReference>
<dbReference type="KEGG" id="llu:AKJ09_05774"/>
<accession>A0A0K1PZZ7</accession>
<dbReference type="STRING" id="1391654.AKJ09_05774"/>
<evidence type="ECO:0000313" key="3">
    <source>
        <dbReference type="Proteomes" id="UP000064967"/>
    </source>
</evidence>
<dbReference type="OrthoDB" id="603045at2"/>
<dbReference type="GO" id="GO:0005829">
    <property type="term" value="C:cytosol"/>
    <property type="evidence" value="ECO:0007669"/>
    <property type="project" value="TreeGrafter"/>
</dbReference>
<dbReference type="GO" id="GO:0008782">
    <property type="term" value="F:adenosylhomocysteine nucleosidase activity"/>
    <property type="evidence" value="ECO:0007669"/>
    <property type="project" value="TreeGrafter"/>
</dbReference>
<dbReference type="GO" id="GO:0008930">
    <property type="term" value="F:methylthioadenosine nucleosidase activity"/>
    <property type="evidence" value="ECO:0007669"/>
    <property type="project" value="TreeGrafter"/>
</dbReference>
<dbReference type="AlphaFoldDB" id="A0A0K1PZZ7"/>
<evidence type="ECO:0000313" key="2">
    <source>
        <dbReference type="EMBL" id="AKU99110.1"/>
    </source>
</evidence>
<feature type="domain" description="Nucleoside phosphorylase" evidence="1">
    <location>
        <begin position="80"/>
        <end position="236"/>
    </location>
</feature>
<dbReference type="Pfam" id="PF01048">
    <property type="entry name" value="PNP_UDP_1"/>
    <property type="match status" value="1"/>
</dbReference>
<dbReference type="GO" id="GO:0019284">
    <property type="term" value="P:L-methionine salvage from S-adenosylmethionine"/>
    <property type="evidence" value="ECO:0007669"/>
    <property type="project" value="TreeGrafter"/>
</dbReference>
<dbReference type="Proteomes" id="UP000064967">
    <property type="component" value="Chromosome"/>
</dbReference>
<reference evidence="2 3" key="1">
    <citation type="submission" date="2015-08" db="EMBL/GenBank/DDBJ databases">
        <authorList>
            <person name="Babu N.S."/>
            <person name="Beckwith C.J."/>
            <person name="Beseler K.G."/>
            <person name="Brison A."/>
            <person name="Carone J.V."/>
            <person name="Caskin T.P."/>
            <person name="Diamond M."/>
            <person name="Durham M.E."/>
            <person name="Foxe J.M."/>
            <person name="Go M."/>
            <person name="Henderson B.A."/>
            <person name="Jones I.B."/>
            <person name="McGettigan J.A."/>
            <person name="Micheletti S.J."/>
            <person name="Nasrallah M.E."/>
            <person name="Ortiz D."/>
            <person name="Piller C.R."/>
            <person name="Privatt S.R."/>
            <person name="Schneider S.L."/>
            <person name="Sharp S."/>
            <person name="Smith T.C."/>
            <person name="Stanton J.D."/>
            <person name="Ullery H.E."/>
            <person name="Wilson R.J."/>
            <person name="Serrano M.G."/>
            <person name="Buck G."/>
            <person name="Lee V."/>
            <person name="Wang Y."/>
            <person name="Carvalho R."/>
            <person name="Voegtly L."/>
            <person name="Shi R."/>
            <person name="Duckworth R."/>
            <person name="Johnson A."/>
            <person name="Loviza R."/>
            <person name="Walstead R."/>
            <person name="Shah Z."/>
            <person name="Kiflezghi M."/>
            <person name="Wade K."/>
            <person name="Ball S.L."/>
            <person name="Bradley K.W."/>
            <person name="Asai D.J."/>
            <person name="Bowman C.A."/>
            <person name="Russell D.A."/>
            <person name="Pope W.H."/>
            <person name="Jacobs-Sera D."/>
            <person name="Hendrix R.W."/>
            <person name="Hatfull G.F."/>
        </authorList>
    </citation>
    <scope>NUCLEOTIDE SEQUENCE [LARGE SCALE GENOMIC DNA]</scope>
    <source>
        <strain evidence="2 3">DSM 27648</strain>
    </source>
</reference>
<protein>
    <recommendedName>
        <fullName evidence="1">Nucleoside phosphorylase domain-containing protein</fullName>
    </recommendedName>
</protein>
<dbReference type="InterPro" id="IPR035994">
    <property type="entry name" value="Nucleoside_phosphorylase_sf"/>
</dbReference>